<dbReference type="SUPFAM" id="SSF103473">
    <property type="entry name" value="MFS general substrate transporter"/>
    <property type="match status" value="1"/>
</dbReference>
<evidence type="ECO:0000256" key="2">
    <source>
        <dbReference type="ARBA" id="ARBA00022989"/>
    </source>
</evidence>
<dbReference type="Gene3D" id="1.20.1250.20">
    <property type="entry name" value="MFS general substrate transporter like domains"/>
    <property type="match status" value="2"/>
</dbReference>
<sequence>MKSEKYIVEFLMFAVYLVFGASWSTTGAVGAQIMQDYGIGVADSAMMTNAILWAKILGALGIAVVTYKLGIKKSYLLALLLVGTAVFVPFTDNFYTLVLIRFLNGLGGAMCLVSMVPVVAHYFDAKTGAKLNSINGIPNVIGSAIVLMFAAPLIEFAGGWKTLLASYGWITLAFAVAWIVFFKDFKQEKGQEPTPEEKRAEIKTVVKSRVVWSMIIQYVGGLLMLLVPFTYLPTYYAEYANLPADSIAYLAPSINQIGIVVGAALSIWLKGKGVQYQKLFAVTSVIMAVTTYMMFFGSNEYIIVAGAFGAGMMLSSWFSFIFSLPRELLKNPSTNTIMFAMSTFWLASYILATVNTQIVGYLVDMTGSFVSAFYYVLVILVVCPILAQMMFPKSKAEKPLVASEAV</sequence>
<gene>
    <name evidence="6" type="ORF">BIT28_26630</name>
</gene>
<name>A0A1Q9GUZ4_9GAMM</name>
<dbReference type="EMBL" id="MJIL01000053">
    <property type="protein sequence ID" value="OLQ78892.1"/>
    <property type="molecule type" value="Genomic_DNA"/>
</dbReference>
<feature type="domain" description="Major facilitator superfamily (MFS) profile" evidence="5">
    <location>
        <begin position="8"/>
        <end position="395"/>
    </location>
</feature>
<evidence type="ECO:0000259" key="5">
    <source>
        <dbReference type="PROSITE" id="PS50850"/>
    </source>
</evidence>
<keyword evidence="3 4" id="KW-0472">Membrane</keyword>
<dbReference type="OrthoDB" id="6618863at2"/>
<feature type="transmembrane region" description="Helical" evidence="4">
    <location>
        <begin position="135"/>
        <end position="154"/>
    </location>
</feature>
<dbReference type="AlphaFoldDB" id="A0A1Q9GUZ4"/>
<dbReference type="RefSeq" id="WP_075763029.1">
    <property type="nucleotide sequence ID" value="NZ_MJIL01000053.1"/>
</dbReference>
<feature type="transmembrane region" description="Helical" evidence="4">
    <location>
        <begin position="336"/>
        <end position="352"/>
    </location>
</feature>
<dbReference type="PANTHER" id="PTHR11360:SF284">
    <property type="entry name" value="EG:103B4.3 PROTEIN-RELATED"/>
    <property type="match status" value="1"/>
</dbReference>
<feature type="transmembrane region" description="Helical" evidence="4">
    <location>
        <begin position="276"/>
        <end position="295"/>
    </location>
</feature>
<feature type="transmembrane region" description="Helical" evidence="4">
    <location>
        <begin position="166"/>
        <end position="185"/>
    </location>
</feature>
<dbReference type="CDD" id="cd06174">
    <property type="entry name" value="MFS"/>
    <property type="match status" value="1"/>
</dbReference>
<reference evidence="6 7" key="1">
    <citation type="submission" date="2016-09" db="EMBL/GenBank/DDBJ databases">
        <title>Photobacterium proteolyticum sp. nov. a protease producing bacterium isolated from ocean sediments of Laizhou Bay.</title>
        <authorList>
            <person name="Li Y."/>
        </authorList>
    </citation>
    <scope>NUCLEOTIDE SEQUENCE [LARGE SCALE GENOMIC DNA]</scope>
    <source>
        <strain evidence="6 7">13-12</strain>
    </source>
</reference>
<dbReference type="Proteomes" id="UP000186905">
    <property type="component" value="Unassembled WGS sequence"/>
</dbReference>
<evidence type="ECO:0000256" key="4">
    <source>
        <dbReference type="SAM" id="Phobius"/>
    </source>
</evidence>
<feature type="transmembrane region" description="Helical" evidence="4">
    <location>
        <begin position="102"/>
        <end position="123"/>
    </location>
</feature>
<dbReference type="InterPro" id="IPR011701">
    <property type="entry name" value="MFS"/>
</dbReference>
<dbReference type="STRING" id="1903952.BIT28_26630"/>
<feature type="transmembrane region" description="Helical" evidence="4">
    <location>
        <begin position="206"/>
        <end position="227"/>
    </location>
</feature>
<dbReference type="GO" id="GO:0022857">
    <property type="term" value="F:transmembrane transporter activity"/>
    <property type="evidence" value="ECO:0007669"/>
    <property type="project" value="InterPro"/>
</dbReference>
<dbReference type="PANTHER" id="PTHR11360">
    <property type="entry name" value="MONOCARBOXYLATE TRANSPORTER"/>
    <property type="match status" value="1"/>
</dbReference>
<feature type="transmembrane region" description="Helical" evidence="4">
    <location>
        <begin position="50"/>
        <end position="67"/>
    </location>
</feature>
<keyword evidence="2 4" id="KW-1133">Transmembrane helix</keyword>
<feature type="transmembrane region" description="Helical" evidence="4">
    <location>
        <begin position="301"/>
        <end position="324"/>
    </location>
</feature>
<dbReference type="InterPro" id="IPR020846">
    <property type="entry name" value="MFS_dom"/>
</dbReference>
<keyword evidence="1 4" id="KW-0812">Transmembrane</keyword>
<keyword evidence="7" id="KW-1185">Reference proteome</keyword>
<proteinExistence type="predicted"/>
<feature type="transmembrane region" description="Helical" evidence="4">
    <location>
        <begin position="372"/>
        <end position="391"/>
    </location>
</feature>
<comment type="caution">
    <text evidence="6">The sequence shown here is derived from an EMBL/GenBank/DDBJ whole genome shotgun (WGS) entry which is preliminary data.</text>
</comment>
<dbReference type="Pfam" id="PF07690">
    <property type="entry name" value="MFS_1"/>
    <property type="match status" value="1"/>
</dbReference>
<feature type="transmembrane region" description="Helical" evidence="4">
    <location>
        <begin position="247"/>
        <end position="269"/>
    </location>
</feature>
<dbReference type="InterPro" id="IPR036259">
    <property type="entry name" value="MFS_trans_sf"/>
</dbReference>
<evidence type="ECO:0000313" key="6">
    <source>
        <dbReference type="EMBL" id="OLQ78892.1"/>
    </source>
</evidence>
<organism evidence="6 7">
    <name type="scientific">Photobacterium proteolyticum</name>
    <dbReference type="NCBI Taxonomy" id="1903952"/>
    <lineage>
        <taxon>Bacteria</taxon>
        <taxon>Pseudomonadati</taxon>
        <taxon>Pseudomonadota</taxon>
        <taxon>Gammaproteobacteria</taxon>
        <taxon>Vibrionales</taxon>
        <taxon>Vibrionaceae</taxon>
        <taxon>Photobacterium</taxon>
    </lineage>
</organism>
<feature type="transmembrane region" description="Helical" evidence="4">
    <location>
        <begin position="74"/>
        <end position="90"/>
    </location>
</feature>
<accession>A0A1Q9GUZ4</accession>
<dbReference type="PROSITE" id="PS50850">
    <property type="entry name" value="MFS"/>
    <property type="match status" value="1"/>
</dbReference>
<evidence type="ECO:0000313" key="7">
    <source>
        <dbReference type="Proteomes" id="UP000186905"/>
    </source>
</evidence>
<feature type="transmembrane region" description="Helical" evidence="4">
    <location>
        <begin position="7"/>
        <end position="30"/>
    </location>
</feature>
<protein>
    <recommendedName>
        <fullName evidence="5">Major facilitator superfamily (MFS) profile domain-containing protein</fullName>
    </recommendedName>
</protein>
<dbReference type="InterPro" id="IPR050327">
    <property type="entry name" value="Proton-linked_MCT"/>
</dbReference>
<evidence type="ECO:0000256" key="3">
    <source>
        <dbReference type="ARBA" id="ARBA00023136"/>
    </source>
</evidence>
<evidence type="ECO:0000256" key="1">
    <source>
        <dbReference type="ARBA" id="ARBA00022692"/>
    </source>
</evidence>